<dbReference type="Gene3D" id="3.30.310.50">
    <property type="entry name" value="Alpha-D-phosphohexomutase, C-terminal domain"/>
    <property type="match status" value="1"/>
</dbReference>
<evidence type="ECO:0000313" key="2">
    <source>
        <dbReference type="Proteomes" id="UP000189021"/>
    </source>
</evidence>
<dbReference type="PIRSF" id="PIRSF028291">
    <property type="entry name" value="UCP028291"/>
    <property type="match status" value="1"/>
</dbReference>
<dbReference type="EMBL" id="MUEK01000015">
    <property type="protein sequence ID" value="OOE38631.1"/>
    <property type="molecule type" value="Genomic_DNA"/>
</dbReference>
<name>A0AB36JU08_9GAMM</name>
<dbReference type="RefSeq" id="WP_069361520.1">
    <property type="nucleotide sequence ID" value="NZ_CP040021.1"/>
</dbReference>
<evidence type="ECO:0008006" key="3">
    <source>
        <dbReference type="Google" id="ProtNLM"/>
    </source>
</evidence>
<dbReference type="InterPro" id="IPR014543">
    <property type="entry name" value="UCP028291"/>
</dbReference>
<dbReference type="AlphaFoldDB" id="A0AB36JU08"/>
<evidence type="ECO:0000313" key="1">
    <source>
        <dbReference type="EMBL" id="OOE38631.1"/>
    </source>
</evidence>
<accession>A0AB36JU08</accession>
<keyword evidence="2" id="KW-1185">Reference proteome</keyword>
<organism evidence="1 2">
    <name type="scientific">Salinivibrio kushneri</name>
    <dbReference type="NCBI Taxonomy" id="1908198"/>
    <lineage>
        <taxon>Bacteria</taxon>
        <taxon>Pseudomonadati</taxon>
        <taxon>Pseudomonadota</taxon>
        <taxon>Gammaproteobacteria</taxon>
        <taxon>Vibrionales</taxon>
        <taxon>Vibrionaceae</taxon>
        <taxon>Salinivibrio</taxon>
    </lineage>
</organism>
<comment type="caution">
    <text evidence="1">The sequence shown here is derived from an EMBL/GenBank/DDBJ whole genome shotgun (WGS) entry which is preliminary data.</text>
</comment>
<dbReference type="Pfam" id="PF09981">
    <property type="entry name" value="DUF2218"/>
    <property type="match status" value="1"/>
</dbReference>
<protein>
    <recommendedName>
        <fullName evidence="3">DUF2218 domain-containing protein</fullName>
    </recommendedName>
</protein>
<dbReference type="Proteomes" id="UP000189021">
    <property type="component" value="Unassembled WGS sequence"/>
</dbReference>
<gene>
    <name evidence="1" type="ORF">BZG00_13220</name>
</gene>
<sequence length="97" mass="10985">MPSMTTMIDSEHAPRYLQTLCRHFGRKVEASWDEQTGRVHFPAGVCDMQVQGTQLRVTCHADDEASLTLVTETVSSHIKMFARREALPHQWQCVADA</sequence>
<reference evidence="1 2" key="1">
    <citation type="journal article" date="2017" name="Genome Announc.">
        <title>Draft Genome Sequences of Salinivibrio proteolyticus, Salinivibrio sharmensis, Salinivibrio siamensis, Salinivibrio costicola subsp. alcaliphilus, Salinivibrio costicola subsp. vallismortis, and 29 New Isolates Belonging to the Genus Salinivibrio.</title>
        <authorList>
            <person name="Lopez-Hermoso C."/>
            <person name="de la Haba R.R."/>
            <person name="Sanchez-Porro C."/>
            <person name="Bayliss S.C."/>
            <person name="Feil E.J."/>
            <person name="Ventosa A."/>
        </authorList>
    </citation>
    <scope>NUCLEOTIDE SEQUENCE [LARGE SCALE GENOMIC DNA]</scope>
    <source>
        <strain evidence="1 2">AL184</strain>
    </source>
</reference>
<proteinExistence type="predicted"/>